<feature type="region of interest" description="Disordered" evidence="2">
    <location>
        <begin position="1"/>
        <end position="45"/>
    </location>
</feature>
<dbReference type="InterPro" id="IPR004148">
    <property type="entry name" value="BAR_dom"/>
</dbReference>
<feature type="region of interest" description="Disordered" evidence="2">
    <location>
        <begin position="386"/>
        <end position="455"/>
    </location>
</feature>
<dbReference type="OrthoDB" id="10256089at2759"/>
<accession>A0A136JEG3</accession>
<feature type="compositionally biased region" description="Polar residues" evidence="2">
    <location>
        <begin position="1198"/>
        <end position="1214"/>
    </location>
</feature>
<organism evidence="4 5">
    <name type="scientific">Microdochium bolleyi</name>
    <dbReference type="NCBI Taxonomy" id="196109"/>
    <lineage>
        <taxon>Eukaryota</taxon>
        <taxon>Fungi</taxon>
        <taxon>Dikarya</taxon>
        <taxon>Ascomycota</taxon>
        <taxon>Pezizomycotina</taxon>
        <taxon>Sordariomycetes</taxon>
        <taxon>Xylariomycetidae</taxon>
        <taxon>Xylariales</taxon>
        <taxon>Microdochiaceae</taxon>
        <taxon>Microdochium</taxon>
    </lineage>
</organism>
<feature type="region of interest" description="Disordered" evidence="2">
    <location>
        <begin position="728"/>
        <end position="758"/>
    </location>
</feature>
<dbReference type="GO" id="GO:0005737">
    <property type="term" value="C:cytoplasm"/>
    <property type="evidence" value="ECO:0007669"/>
    <property type="project" value="InterPro"/>
</dbReference>
<feature type="domain" description="DH" evidence="3">
    <location>
        <begin position="656"/>
        <end position="878"/>
    </location>
</feature>
<dbReference type="STRING" id="196109.A0A136JEG3"/>
<dbReference type="SUPFAM" id="SSF48065">
    <property type="entry name" value="DBL homology domain (DH-domain)"/>
    <property type="match status" value="1"/>
</dbReference>
<dbReference type="InParanoid" id="A0A136JEG3"/>
<evidence type="ECO:0000256" key="1">
    <source>
        <dbReference type="ARBA" id="ARBA00022658"/>
    </source>
</evidence>
<dbReference type="GO" id="GO:0032955">
    <property type="term" value="P:regulation of division septum assembly"/>
    <property type="evidence" value="ECO:0007669"/>
    <property type="project" value="TreeGrafter"/>
</dbReference>
<feature type="compositionally biased region" description="Low complexity" evidence="2">
    <location>
        <begin position="168"/>
        <end position="179"/>
    </location>
</feature>
<feature type="region of interest" description="Disordered" evidence="2">
    <location>
        <begin position="88"/>
        <end position="221"/>
    </location>
</feature>
<evidence type="ECO:0000256" key="2">
    <source>
        <dbReference type="SAM" id="MobiDB-lite"/>
    </source>
</evidence>
<feature type="compositionally biased region" description="Basic and acidic residues" evidence="2">
    <location>
        <begin position="580"/>
        <end position="594"/>
    </location>
</feature>
<sequence length="1407" mass="155650">MRAAEVQRAKSPSKAESRTNTKPSEPGTRRRKISMGPIDFESRREQIKLSYSKSIKETEARAIARRLAEDKKQEKILADAEAERAALKERRRLKEQQQILDRQPATQIQDDGTANTDAPQASELTEHNESHATEQPVLTITTDLKQEAPTGAAIPPDSQLGNSPELNLPGGFPSLGSPPIDGDEAPPSAVSDTTEFDNEPQTDPPVQSFQTRSEGNTGSDTERLPVLAHFRSHYRSPFEDDSPNSDGMSIKITLEDVIDPAHSSVAPTPTDTEFDLDQNTRESCDEEDDEYIPRPLVSGPSQTTVTIIGRNTDFSPPGSSSASQYLASPNVQPQEMGLGLRNLDASTPMLISSPDPYHNDDQSAGLNKLEGYFVGPQISVGVDDQIQPRQNGTSLGPPQHDGSQNEGASPDFGAAHETFQENPDQANRSSQGSIWTDYSVRSQRTRSGVPEKYGHSELQSVIAQRGPSRASTSAASARSVPFGVVSRDIASSIDASPRDLSQGFASDIESALHLPTVDTGASFMVDYNDAKIAAEASHGRSDHAPPRLPFEESSLREGTMSAPLSEYYGDTRPNSYAQGAKDDQSEFSLDRQRPSSEVFTASESAARSTDQVSIATSEGPSTGTALSDNRGSLPKEITNSAEAETLPPKEKKRLFTRLQTVKELIDTEAYFIRDMNIVEEIYKGTAEACPQLDDNTIKLIFRNTDEIIAFHTKFSAELKEGVASTYVPKSHRNKNKDSPIVPDSTAQSGTPTAATAELSDEKDRLTVLGPIFSRNMEAMKAVHETFLKNSDHAAKRLIQIQEDPTVKVWLNECNEVAKELTKAWNLDSLLIKPMQRITKYPNLLIQLLGETPADHPDRPALLTAKEQLETAIEEINKTKKNFELVGQIVGRKRKDSDVRAGFARAFGKRVDKLQPASSRPEEDSEYNKLHEKFGDDYLRLQVVLRDVEYYTRQVSEYVHVFLQFLSSMELVMRLQPSPHPEIESKWVRFNVSMRDIEKVALAQHLSQVRKHVIEPFEHVIKSYGNPSLAMKKRSKRRLDFEKSIQLKKNNKKIDKQTTDGAEQYEALNETLKKELPKLSALTEKIGNICLGNLINIQTQWYAIWRDKVKLVLDDAATPEIADIITTFNRDYKFQEEQINAIGIVNPASKGRPSQSTSTDDSVYRLRPRPADLSPRGRGLSINSDTVPSLPTPDFMNRHSGQFTASPTAATLPSPSHQYYRDYYAGAAATRPTVQAMAMASEGSQSGRSMTAPARPSTGHSQDSSVAARQSIDSSTQVRSSMTSIQPSPYLPSEHQRFSGLFQSALPPSDRQDRSGPSRPSRASSRASSREREPINGYNVLWLAASLFEFNIETTKTEAGYPYLTYQAGEIFDVIGEKGELWLAKNQDDPTNLVGWLWSKHFAKLADD</sequence>
<dbReference type="PANTHER" id="PTHR22834:SF20">
    <property type="entry name" value="SH3 DOMAIN-CONTAINING PROTEIN"/>
    <property type="match status" value="1"/>
</dbReference>
<name>A0A136JEG3_9PEZI</name>
<feature type="compositionally biased region" description="Polar residues" evidence="2">
    <location>
        <begin position="1257"/>
        <end position="1286"/>
    </location>
</feature>
<dbReference type="Gene3D" id="1.20.900.10">
    <property type="entry name" value="Dbl homology (DH) domain"/>
    <property type="match status" value="1"/>
</dbReference>
<protein>
    <recommendedName>
        <fullName evidence="3">DH domain-containing protein</fullName>
    </recommendedName>
</protein>
<evidence type="ECO:0000259" key="3">
    <source>
        <dbReference type="PROSITE" id="PS50010"/>
    </source>
</evidence>
<evidence type="ECO:0000313" key="5">
    <source>
        <dbReference type="Proteomes" id="UP000070501"/>
    </source>
</evidence>
<feature type="region of interest" description="Disordered" evidence="2">
    <location>
        <begin position="536"/>
        <end position="633"/>
    </location>
</feature>
<feature type="compositionally biased region" description="Polar residues" evidence="2">
    <location>
        <begin position="387"/>
        <end position="407"/>
    </location>
</feature>
<keyword evidence="1" id="KW-0344">Guanine-nucleotide releasing factor</keyword>
<dbReference type="Pfam" id="PF00621">
    <property type="entry name" value="RhoGEF"/>
    <property type="match status" value="1"/>
</dbReference>
<feature type="compositionally biased region" description="Low complexity" evidence="2">
    <location>
        <begin position="1316"/>
        <end position="1326"/>
    </location>
</feature>
<feature type="compositionally biased region" description="Polar residues" evidence="2">
    <location>
        <begin position="96"/>
        <end position="123"/>
    </location>
</feature>
<dbReference type="InterPro" id="IPR035899">
    <property type="entry name" value="DBL_dom_sf"/>
</dbReference>
<reference evidence="5" key="1">
    <citation type="submission" date="2016-02" db="EMBL/GenBank/DDBJ databases">
        <title>Draft genome sequence of Microdochium bolleyi, a fungal endophyte of beachgrass.</title>
        <authorList>
            <consortium name="DOE Joint Genome Institute"/>
            <person name="David A.S."/>
            <person name="May G."/>
            <person name="Haridas S."/>
            <person name="Lim J."/>
            <person name="Wang M."/>
            <person name="Labutti K."/>
            <person name="Lipzen A."/>
            <person name="Barry K."/>
            <person name="Grigoriev I.V."/>
        </authorList>
    </citation>
    <scope>NUCLEOTIDE SEQUENCE [LARGE SCALE GENOMIC DNA]</scope>
    <source>
        <strain evidence="5">J235TASD1</strain>
    </source>
</reference>
<dbReference type="EMBL" id="KQ964246">
    <property type="protein sequence ID" value="KXJ95534.1"/>
    <property type="molecule type" value="Genomic_DNA"/>
</dbReference>
<dbReference type="SMART" id="SM00325">
    <property type="entry name" value="RhoGEF"/>
    <property type="match status" value="1"/>
</dbReference>
<feature type="compositionally biased region" description="Polar residues" evidence="2">
    <location>
        <begin position="1151"/>
        <end position="1160"/>
    </location>
</feature>
<dbReference type="InterPro" id="IPR000219">
    <property type="entry name" value="DH_dom"/>
</dbReference>
<dbReference type="CDD" id="cd07589">
    <property type="entry name" value="BAR_DNMBP"/>
    <property type="match status" value="1"/>
</dbReference>
<dbReference type="GO" id="GO:0031991">
    <property type="term" value="P:regulation of actomyosin contractile ring contraction"/>
    <property type="evidence" value="ECO:0007669"/>
    <property type="project" value="TreeGrafter"/>
</dbReference>
<feature type="region of interest" description="Disordered" evidence="2">
    <location>
        <begin position="1302"/>
        <end position="1330"/>
    </location>
</feature>
<feature type="compositionally biased region" description="Polar residues" evidence="2">
    <location>
        <begin position="744"/>
        <end position="753"/>
    </location>
</feature>
<dbReference type="PROSITE" id="PS50010">
    <property type="entry name" value="DH_2"/>
    <property type="match status" value="1"/>
</dbReference>
<feature type="region of interest" description="Disordered" evidence="2">
    <location>
        <begin position="1236"/>
        <end position="1289"/>
    </location>
</feature>
<dbReference type="GO" id="GO:0005085">
    <property type="term" value="F:guanyl-nucleotide exchange factor activity"/>
    <property type="evidence" value="ECO:0007669"/>
    <property type="project" value="UniProtKB-KW"/>
</dbReference>
<dbReference type="SUPFAM" id="SSF103657">
    <property type="entry name" value="BAR/IMD domain-like"/>
    <property type="match status" value="1"/>
</dbReference>
<dbReference type="InterPro" id="IPR051492">
    <property type="entry name" value="Dynamin-Rho_GEF"/>
</dbReference>
<feature type="compositionally biased region" description="Basic and acidic residues" evidence="2">
    <location>
        <begin position="537"/>
        <end position="555"/>
    </location>
</feature>
<dbReference type="Gene3D" id="1.20.1270.60">
    <property type="entry name" value="Arfaptin homology (AH) domain/BAR domain"/>
    <property type="match status" value="1"/>
</dbReference>
<dbReference type="PANTHER" id="PTHR22834">
    <property type="entry name" value="NUCLEAR FUSION PROTEIN FUS2"/>
    <property type="match status" value="1"/>
</dbReference>
<feature type="compositionally biased region" description="Polar residues" evidence="2">
    <location>
        <begin position="420"/>
        <end position="446"/>
    </location>
</feature>
<dbReference type="CDD" id="cd00160">
    <property type="entry name" value="RhoGEF"/>
    <property type="match status" value="1"/>
</dbReference>
<gene>
    <name evidence="4" type="ORF">Micbo1qcDRAFT_115721</name>
</gene>
<feature type="compositionally biased region" description="Polar residues" evidence="2">
    <location>
        <begin position="201"/>
        <end position="219"/>
    </location>
</feature>
<feature type="region of interest" description="Disordered" evidence="2">
    <location>
        <begin position="1144"/>
        <end position="1214"/>
    </location>
</feature>
<proteinExistence type="predicted"/>
<feature type="compositionally biased region" description="Polar residues" evidence="2">
    <location>
        <begin position="595"/>
        <end position="630"/>
    </location>
</feature>
<evidence type="ECO:0000313" key="4">
    <source>
        <dbReference type="EMBL" id="KXJ95534.1"/>
    </source>
</evidence>
<keyword evidence="5" id="KW-1185">Reference proteome</keyword>
<dbReference type="Proteomes" id="UP000070501">
    <property type="component" value="Unassembled WGS sequence"/>
</dbReference>
<feature type="compositionally biased region" description="Basic and acidic residues" evidence="2">
    <location>
        <begin position="1"/>
        <end position="19"/>
    </location>
</feature>
<dbReference type="InterPro" id="IPR027267">
    <property type="entry name" value="AH/BAR_dom_sf"/>
</dbReference>
<dbReference type="Pfam" id="PF03114">
    <property type="entry name" value="BAR"/>
    <property type="match status" value="1"/>
</dbReference>